<keyword evidence="3" id="KW-1185">Reference proteome</keyword>
<evidence type="ECO:0000313" key="3">
    <source>
        <dbReference type="Proteomes" id="UP000275078"/>
    </source>
</evidence>
<reference evidence="2 3" key="1">
    <citation type="journal article" date="2018" name="Nat. Ecol. Evol.">
        <title>Pezizomycetes genomes reveal the molecular basis of ectomycorrhizal truffle lifestyle.</title>
        <authorList>
            <person name="Murat C."/>
            <person name="Payen T."/>
            <person name="Noel B."/>
            <person name="Kuo A."/>
            <person name="Morin E."/>
            <person name="Chen J."/>
            <person name="Kohler A."/>
            <person name="Krizsan K."/>
            <person name="Balestrini R."/>
            <person name="Da Silva C."/>
            <person name="Montanini B."/>
            <person name="Hainaut M."/>
            <person name="Levati E."/>
            <person name="Barry K.W."/>
            <person name="Belfiori B."/>
            <person name="Cichocki N."/>
            <person name="Clum A."/>
            <person name="Dockter R.B."/>
            <person name="Fauchery L."/>
            <person name="Guy J."/>
            <person name="Iotti M."/>
            <person name="Le Tacon F."/>
            <person name="Lindquist E.A."/>
            <person name="Lipzen A."/>
            <person name="Malagnac F."/>
            <person name="Mello A."/>
            <person name="Molinier V."/>
            <person name="Miyauchi S."/>
            <person name="Poulain J."/>
            <person name="Riccioni C."/>
            <person name="Rubini A."/>
            <person name="Sitrit Y."/>
            <person name="Splivallo R."/>
            <person name="Traeger S."/>
            <person name="Wang M."/>
            <person name="Zifcakova L."/>
            <person name="Wipf D."/>
            <person name="Zambonelli A."/>
            <person name="Paolocci F."/>
            <person name="Nowrousian M."/>
            <person name="Ottonello S."/>
            <person name="Baldrian P."/>
            <person name="Spatafora J.W."/>
            <person name="Henrissat B."/>
            <person name="Nagy L.G."/>
            <person name="Aury J.M."/>
            <person name="Wincker P."/>
            <person name="Grigoriev I.V."/>
            <person name="Bonfante P."/>
            <person name="Martin F.M."/>
        </authorList>
    </citation>
    <scope>NUCLEOTIDE SEQUENCE [LARGE SCALE GENOMIC DNA]</scope>
    <source>
        <strain evidence="2 3">RN42</strain>
    </source>
</reference>
<feature type="compositionally biased region" description="Basic residues" evidence="1">
    <location>
        <begin position="100"/>
        <end position="110"/>
    </location>
</feature>
<evidence type="ECO:0000313" key="2">
    <source>
        <dbReference type="EMBL" id="RPA79816.1"/>
    </source>
</evidence>
<evidence type="ECO:0000256" key="1">
    <source>
        <dbReference type="SAM" id="MobiDB-lite"/>
    </source>
</evidence>
<organism evidence="2 3">
    <name type="scientific">Ascobolus immersus RN42</name>
    <dbReference type="NCBI Taxonomy" id="1160509"/>
    <lineage>
        <taxon>Eukaryota</taxon>
        <taxon>Fungi</taxon>
        <taxon>Dikarya</taxon>
        <taxon>Ascomycota</taxon>
        <taxon>Pezizomycotina</taxon>
        <taxon>Pezizomycetes</taxon>
        <taxon>Pezizales</taxon>
        <taxon>Ascobolaceae</taxon>
        <taxon>Ascobolus</taxon>
    </lineage>
</organism>
<sequence length="552" mass="61621">MTAVPGTRSSSRGSNRTPATPKDEPAHPKTHPFFKHTNPVDWSLPAYLTYIHSSDPPRSQDLFYWTKGLEDFGNCKVKGCCDQDKRRRARRLLEEYKTRKKQLKARKRRAAQQMRERKESPAPGGETIGSVGAGASVLVNSGTVNIYGVPLNSSFEEGVELPVQKSEDRKATSTADAVPKPDPEVPNGYSSSSNDSDHTVTDMTTERAEFIKTYSSIKPESMWKLSSGRRVETVIYDAVMKMDVDTSSQSLLRHFILDLTDPETARLFPTAELDELKKAFPPLPPPDKELHDLIKPFFKVKTLPDLRTLLRNSELDLDASTPAWVDTVLRQSHALFSSPNALLTTQHDEVWYTCRIWSHIIDSLLDSISGILVSRSEATSRSSAWRMNQGRNKTGGLINRQKMGPKLDGIIRTVGVDYLELGAIEVAKSYDGPGATKLLNDARKLRMVLRDMLARLHDEVSSETISKVQTVGILNAGLKLQLVRCWARNKGGVVLTMGEQMDEHPTGVEDLGKLWLLMKTMMRARGIVKEVGEIVGRRGGTVEDMTKAFFEE</sequence>
<dbReference type="AlphaFoldDB" id="A0A3N4I338"/>
<dbReference type="EMBL" id="ML119694">
    <property type="protein sequence ID" value="RPA79816.1"/>
    <property type="molecule type" value="Genomic_DNA"/>
</dbReference>
<accession>A0A3N4I338</accession>
<dbReference type="Proteomes" id="UP000275078">
    <property type="component" value="Unassembled WGS sequence"/>
</dbReference>
<gene>
    <name evidence="2" type="ORF">BJ508DRAFT_136603</name>
</gene>
<proteinExistence type="predicted"/>
<feature type="compositionally biased region" description="Low complexity" evidence="1">
    <location>
        <begin position="1"/>
        <end position="17"/>
    </location>
</feature>
<feature type="region of interest" description="Disordered" evidence="1">
    <location>
        <begin position="162"/>
        <end position="202"/>
    </location>
</feature>
<feature type="region of interest" description="Disordered" evidence="1">
    <location>
        <begin position="100"/>
        <end position="130"/>
    </location>
</feature>
<protein>
    <submittedName>
        <fullName evidence="2">Uncharacterized protein</fullName>
    </submittedName>
</protein>
<feature type="region of interest" description="Disordered" evidence="1">
    <location>
        <begin position="1"/>
        <end position="36"/>
    </location>
</feature>
<name>A0A3N4I338_ASCIM</name>
<dbReference type="OrthoDB" id="5370277at2759"/>